<keyword evidence="3" id="KW-1185">Reference proteome</keyword>
<evidence type="ECO:0000313" key="2">
    <source>
        <dbReference type="EMBL" id="WFG95579.1"/>
    </source>
</evidence>
<evidence type="ECO:0000313" key="1">
    <source>
        <dbReference type="EMBL" id="CAK99290.1"/>
    </source>
</evidence>
<name>Q14MI9_SPICI</name>
<gene>
    <name evidence="2" type="ORF">M0C40_05645</name>
    <name evidence="1" type="ORF">SPICI10_011</name>
</gene>
<sequence>MTKEEFNTKYKDKFRINDDCDLEQWIECDCEHCQECKYSTKQWIESIFINGEFEMICDYVKYLKNNFSYLNCHTCEEEI</sequence>
<reference evidence="2 3" key="2">
    <citation type="submission" date="2022-04" db="EMBL/GenBank/DDBJ databases">
        <title>Whole genome of Spiroplasma citri.</title>
        <authorList>
            <person name="Khanchezar A."/>
            <person name="Izadpanah K."/>
            <person name="Taghavi M."/>
            <person name="Ghorbani A."/>
            <person name="Beven L."/>
        </authorList>
    </citation>
    <scope>NUCLEOTIDE SEQUENCE [LARGE SCALE GENOMIC DNA]</scope>
    <source>
        <strain evidence="2 3">D4</strain>
    </source>
</reference>
<dbReference type="EMBL" id="CP096246">
    <property type="protein sequence ID" value="WFG95579.1"/>
    <property type="molecule type" value="Genomic_DNA"/>
</dbReference>
<dbReference type="AlphaFoldDB" id="Q14MI9"/>
<dbReference type="EMBL" id="AM285311">
    <property type="protein sequence ID" value="CAK99290.1"/>
    <property type="molecule type" value="Genomic_DNA"/>
</dbReference>
<dbReference type="Proteomes" id="UP001214629">
    <property type="component" value="Chromosome"/>
</dbReference>
<organism evidence="1">
    <name type="scientific">Spiroplasma citri</name>
    <dbReference type="NCBI Taxonomy" id="2133"/>
    <lineage>
        <taxon>Bacteria</taxon>
        <taxon>Bacillati</taxon>
        <taxon>Mycoplasmatota</taxon>
        <taxon>Mollicutes</taxon>
        <taxon>Entomoplasmatales</taxon>
        <taxon>Spiroplasmataceae</taxon>
        <taxon>Spiroplasma</taxon>
    </lineage>
</organism>
<reference evidence="1" key="1">
    <citation type="journal article" date="2010" name="Appl. Environ. Microbiol.">
        <title>Partial chromosome sequence of Spiroplasma citri reveals extensive viral invasion and important gene decay.</title>
        <authorList>
            <person name="Carle P."/>
            <person name="Saillard C."/>
            <person name="Carrere N."/>
            <person name="Carrere S."/>
            <person name="Duret S."/>
            <person name="Eveillard S."/>
            <person name="Gaurivaud P."/>
            <person name="Gourgues G."/>
            <person name="Gouzy J."/>
            <person name="Salar P."/>
            <person name="Verdin E."/>
            <person name="Breton M."/>
            <person name="Blanchard A."/>
            <person name="Laigret F."/>
            <person name="Bove J.M."/>
            <person name="Renaudin J."/>
            <person name="Foissac X."/>
        </authorList>
    </citation>
    <scope>NUCLEOTIDE SEQUENCE</scope>
    <source>
        <strain evidence="1">GII3-3X</strain>
    </source>
</reference>
<proteinExistence type="predicted"/>
<accession>Q14MI9</accession>
<dbReference type="RefSeq" id="WP_277938122.1">
    <property type="nucleotide sequence ID" value="NZ_CP096246.1"/>
</dbReference>
<protein>
    <submittedName>
        <fullName evidence="1">Uncharacterized protein</fullName>
    </submittedName>
</protein>
<evidence type="ECO:0000313" key="3">
    <source>
        <dbReference type="Proteomes" id="UP001214629"/>
    </source>
</evidence>